<name>A0A1M7BZF7_9BRAD</name>
<protein>
    <submittedName>
        <fullName evidence="3">SAM-dependent methyltransferase, MidA family</fullName>
    </submittedName>
</protein>
<dbReference type="Gene3D" id="3.40.50.12710">
    <property type="match status" value="1"/>
</dbReference>
<evidence type="ECO:0000313" key="3">
    <source>
        <dbReference type="EMBL" id="SED63790.1"/>
    </source>
</evidence>
<dbReference type="Proteomes" id="UP000183208">
    <property type="component" value="Unassembled WGS sequence"/>
</dbReference>
<reference evidence="3 4" key="1">
    <citation type="submission" date="2016-10" db="EMBL/GenBank/DDBJ databases">
        <authorList>
            <person name="de Groot N.N."/>
        </authorList>
    </citation>
    <scope>NUCLEOTIDE SEQUENCE [LARGE SCALE GENOMIC DNA]</scope>
    <source>
        <strain evidence="3 4">GAS522</strain>
    </source>
</reference>
<gene>
    <name evidence="3" type="ORF">SAMN05444171_4666</name>
</gene>
<dbReference type="SUPFAM" id="SSF53335">
    <property type="entry name" value="S-adenosyl-L-methionine-dependent methyltransferases"/>
    <property type="match status" value="1"/>
</dbReference>
<evidence type="ECO:0000313" key="4">
    <source>
        <dbReference type="Proteomes" id="UP000183208"/>
    </source>
</evidence>
<sequence length="391" mass="42606">MAPKDAGTYLEVNLRQAVTEFSPLQSEINKLIKSSGPMPVWRYMELCLLHPEHGYYVSRDPLGREGDFTTAPEVSQMFGELLGLWAASVWKAIGSPPMLRLIELGPGRGTMMADALRALRVLPPLYQALSVHLVEINPVLREKQRATLSGVRSISWHDSIDEVPEGPAVIFANEYFDVLPIHQAVKRETGWHERVVNLDANGRLVFGASAEPIPRFEVLLPPLVRAAPVGAVFEWRPDSEIMKIATRVRDQDGAALIIDYGHMRSDAGDTFQAIARHSFADPLKNPGQADVTAHVDFQALTRAAEDLGARVHGPATQGDFLKRLGIETRAVTLMGKTTPEVSADISGALKRLTDSGRGGMGSMFKVMAITEPHLTSVAGLSDEQAPGPSTP</sequence>
<dbReference type="GO" id="GO:0032259">
    <property type="term" value="P:methylation"/>
    <property type="evidence" value="ECO:0007669"/>
    <property type="project" value="UniProtKB-KW"/>
</dbReference>
<dbReference type="EMBL" id="FNTI01000001">
    <property type="protein sequence ID" value="SED63790.1"/>
    <property type="molecule type" value="Genomic_DNA"/>
</dbReference>
<dbReference type="AlphaFoldDB" id="A0A1M7BZF7"/>
<dbReference type="PANTHER" id="PTHR12049">
    <property type="entry name" value="PROTEIN ARGININE METHYLTRANSFERASE NDUFAF7, MITOCHONDRIAL"/>
    <property type="match status" value="1"/>
</dbReference>
<dbReference type="InterPro" id="IPR003788">
    <property type="entry name" value="NDUFAF7"/>
</dbReference>
<accession>A0A1M7BZF7</accession>
<evidence type="ECO:0000256" key="1">
    <source>
        <dbReference type="ARBA" id="ARBA00022603"/>
    </source>
</evidence>
<proteinExistence type="predicted"/>
<dbReference type="PANTHER" id="PTHR12049:SF7">
    <property type="entry name" value="PROTEIN ARGININE METHYLTRANSFERASE NDUFAF7, MITOCHONDRIAL"/>
    <property type="match status" value="1"/>
</dbReference>
<evidence type="ECO:0000256" key="2">
    <source>
        <dbReference type="ARBA" id="ARBA00022679"/>
    </source>
</evidence>
<keyword evidence="2 3" id="KW-0808">Transferase</keyword>
<dbReference type="InterPro" id="IPR029063">
    <property type="entry name" value="SAM-dependent_MTases_sf"/>
</dbReference>
<organism evidence="3 4">
    <name type="scientific">Bradyrhizobium lablabi</name>
    <dbReference type="NCBI Taxonomy" id="722472"/>
    <lineage>
        <taxon>Bacteria</taxon>
        <taxon>Pseudomonadati</taxon>
        <taxon>Pseudomonadota</taxon>
        <taxon>Alphaproteobacteria</taxon>
        <taxon>Hyphomicrobiales</taxon>
        <taxon>Nitrobacteraceae</taxon>
        <taxon>Bradyrhizobium</taxon>
    </lineage>
</organism>
<keyword evidence="1 3" id="KW-0489">Methyltransferase</keyword>
<dbReference type="GO" id="GO:0035243">
    <property type="term" value="F:protein-arginine omega-N symmetric methyltransferase activity"/>
    <property type="evidence" value="ECO:0007669"/>
    <property type="project" value="TreeGrafter"/>
</dbReference>
<dbReference type="Pfam" id="PF02636">
    <property type="entry name" value="Methyltransf_28"/>
    <property type="match status" value="1"/>
</dbReference>
<dbReference type="InterPro" id="IPR038375">
    <property type="entry name" value="NDUFAF7_sf"/>
</dbReference>